<evidence type="ECO:0000256" key="2">
    <source>
        <dbReference type="ARBA" id="ARBA00023239"/>
    </source>
</evidence>
<dbReference type="GO" id="GO:0044281">
    <property type="term" value="P:small molecule metabolic process"/>
    <property type="evidence" value="ECO:0007669"/>
    <property type="project" value="UniProtKB-ARBA"/>
</dbReference>
<dbReference type="Proteomes" id="UP000593758">
    <property type="component" value="Chromosome"/>
</dbReference>
<keyword evidence="8" id="KW-1185">Reference proteome</keyword>
<dbReference type="SMART" id="SM01130">
    <property type="entry name" value="DHDPS"/>
    <property type="match status" value="1"/>
</dbReference>
<protein>
    <submittedName>
        <fullName evidence="7">Dihydrodipicolinate synthase family protein</fullName>
    </submittedName>
</protein>
<feature type="active site" description="Schiff-base intermediate with substrate" evidence="5">
    <location>
        <position position="169"/>
    </location>
</feature>
<dbReference type="PRINTS" id="PR00146">
    <property type="entry name" value="DHPICSNTHASE"/>
</dbReference>
<dbReference type="PANTHER" id="PTHR12128:SF66">
    <property type="entry name" value="4-HYDROXY-2-OXOGLUTARATE ALDOLASE, MITOCHONDRIAL"/>
    <property type="match status" value="1"/>
</dbReference>
<dbReference type="PIRSF" id="PIRSF001365">
    <property type="entry name" value="DHDPS"/>
    <property type="match status" value="1"/>
</dbReference>
<gene>
    <name evidence="7" type="ORF">IM660_17010</name>
</gene>
<sequence length="309" mass="32278">MSAPLRTGDDLTGVFCPLITPLDHDGALDRPALERHVDRVVAAGDAVMALGTSGELPILPAVVAEEALEVIAAQLDGRTALVCGVGDVGTERTLANVRRAKAAGADVVAVTTPFYYPVGEPEMIAHYLEVAEHSDLPVAIYNIPVNTHLPVTRTVVERVAAHPNVIAIKDSGGDADLMRWLLETRAETGLRVLQGTDEAHATQHWASGIDGYVSGLENLAPGTMLDLADAVRSGDEAAAASAQQRLDTILGVMEHGFWLSVLKEGAALQGIGSGRVSPPLPLLSLTARAHLDEAIATLGSEEAATAHLA</sequence>
<organism evidence="7 8">
    <name type="scientific">Ruania alkalisoli</name>
    <dbReference type="NCBI Taxonomy" id="2779775"/>
    <lineage>
        <taxon>Bacteria</taxon>
        <taxon>Bacillati</taxon>
        <taxon>Actinomycetota</taxon>
        <taxon>Actinomycetes</taxon>
        <taxon>Micrococcales</taxon>
        <taxon>Ruaniaceae</taxon>
        <taxon>Ruania</taxon>
    </lineage>
</organism>
<evidence type="ECO:0000313" key="8">
    <source>
        <dbReference type="Proteomes" id="UP000593758"/>
    </source>
</evidence>
<accession>A0A7M1SU38</accession>
<reference evidence="7 8" key="1">
    <citation type="submission" date="2020-10" db="EMBL/GenBank/DDBJ databases">
        <title>Haloactinobacterium sp. RN3S43, a bacterium isolated from saline soil.</title>
        <authorList>
            <person name="Sun J.-Q."/>
        </authorList>
    </citation>
    <scope>NUCLEOTIDE SEQUENCE [LARGE SCALE GENOMIC DNA]</scope>
    <source>
        <strain evidence="7 8">RN3S43</strain>
    </source>
</reference>
<dbReference type="InterPro" id="IPR020625">
    <property type="entry name" value="Schiff_base-form_aldolases_AS"/>
</dbReference>
<evidence type="ECO:0000256" key="4">
    <source>
        <dbReference type="PIRNR" id="PIRNR001365"/>
    </source>
</evidence>
<name>A0A7M1SU38_9MICO</name>
<evidence type="ECO:0000256" key="3">
    <source>
        <dbReference type="ARBA" id="ARBA00023270"/>
    </source>
</evidence>
<dbReference type="CDD" id="cd00408">
    <property type="entry name" value="DHDPS-like"/>
    <property type="match status" value="1"/>
</dbReference>
<dbReference type="Pfam" id="PF00701">
    <property type="entry name" value="DHDPS"/>
    <property type="match status" value="1"/>
</dbReference>
<comment type="similarity">
    <text evidence="1 4">Belongs to the DapA family.</text>
</comment>
<feature type="active site" description="Proton donor/acceptor" evidence="5">
    <location>
        <position position="141"/>
    </location>
</feature>
<proteinExistence type="inferred from homology"/>
<dbReference type="InterPro" id="IPR013785">
    <property type="entry name" value="Aldolase_TIM"/>
</dbReference>
<feature type="binding site" evidence="6">
    <location>
        <position position="213"/>
    </location>
    <ligand>
        <name>pyruvate</name>
        <dbReference type="ChEBI" id="CHEBI:15361"/>
    </ligand>
</feature>
<dbReference type="InterPro" id="IPR002220">
    <property type="entry name" value="DapA-like"/>
</dbReference>
<dbReference type="RefSeq" id="WP_193496966.1">
    <property type="nucleotide sequence ID" value="NZ_CP063169.1"/>
</dbReference>
<evidence type="ECO:0000256" key="6">
    <source>
        <dbReference type="PIRSR" id="PIRSR001365-2"/>
    </source>
</evidence>
<dbReference type="KEGG" id="halt:IM660_17010"/>
<evidence type="ECO:0000313" key="7">
    <source>
        <dbReference type="EMBL" id="QOR70282.1"/>
    </source>
</evidence>
<dbReference type="GO" id="GO:0008840">
    <property type="term" value="F:4-hydroxy-tetrahydrodipicolinate synthase activity"/>
    <property type="evidence" value="ECO:0007669"/>
    <property type="project" value="TreeGrafter"/>
</dbReference>
<dbReference type="PROSITE" id="PS00666">
    <property type="entry name" value="DHDPS_2"/>
    <property type="match status" value="1"/>
</dbReference>
<dbReference type="SUPFAM" id="SSF51569">
    <property type="entry name" value="Aldolase"/>
    <property type="match status" value="1"/>
</dbReference>
<evidence type="ECO:0000256" key="1">
    <source>
        <dbReference type="ARBA" id="ARBA00007592"/>
    </source>
</evidence>
<dbReference type="PANTHER" id="PTHR12128">
    <property type="entry name" value="DIHYDRODIPICOLINATE SYNTHASE"/>
    <property type="match status" value="1"/>
</dbReference>
<evidence type="ECO:0000256" key="5">
    <source>
        <dbReference type="PIRSR" id="PIRSR001365-1"/>
    </source>
</evidence>
<dbReference type="Gene3D" id="3.20.20.70">
    <property type="entry name" value="Aldolase class I"/>
    <property type="match status" value="1"/>
</dbReference>
<dbReference type="AlphaFoldDB" id="A0A7M1SU38"/>
<keyword evidence="2 4" id="KW-0456">Lyase</keyword>
<dbReference type="EMBL" id="CP063169">
    <property type="protein sequence ID" value="QOR70282.1"/>
    <property type="molecule type" value="Genomic_DNA"/>
</dbReference>
<keyword evidence="3" id="KW-0704">Schiff base</keyword>